<reference evidence="2 4" key="1">
    <citation type="submission" date="2023-04" db="EMBL/GenBank/DDBJ databases">
        <authorList>
            <consortium name="ELIXIR-Norway"/>
        </authorList>
    </citation>
    <scope>NUCLEOTIDE SEQUENCE [LARGE SCALE GENOMIC DNA]</scope>
</reference>
<evidence type="ECO:0000313" key="2">
    <source>
        <dbReference type="EMBL" id="CAI9181556.1"/>
    </source>
</evidence>
<evidence type="ECO:0000256" key="1">
    <source>
        <dbReference type="SAM" id="MobiDB-lite"/>
    </source>
</evidence>
<proteinExistence type="predicted"/>
<feature type="compositionally biased region" description="Basic and acidic residues" evidence="1">
    <location>
        <begin position="46"/>
        <end position="56"/>
    </location>
</feature>
<accession>A0ABN9A960</accession>
<sequence>MYPVYPALSPSPVKNSSQILLRPSARDQLRPEDPCPGNQNQQLRYSDPHSLSDKLKHREGKKRPHPLLKGLTFCIRLKRISMASSYSPKRQMGGSEVHERMI</sequence>
<evidence type="ECO:0000313" key="3">
    <source>
        <dbReference type="EMBL" id="CAI9181559.1"/>
    </source>
</evidence>
<keyword evidence="4" id="KW-1185">Reference proteome</keyword>
<feature type="compositionally biased region" description="Basic and acidic residues" evidence="1">
    <location>
        <begin position="24"/>
        <end position="33"/>
    </location>
</feature>
<gene>
    <name evidence="2" type="ORF">MRATA1EN1_LOCUS30518</name>
    <name evidence="3" type="ORF">MRATA1EN1_LOCUS30521</name>
</gene>
<evidence type="ECO:0000313" key="4">
    <source>
        <dbReference type="Proteomes" id="UP001176941"/>
    </source>
</evidence>
<protein>
    <submittedName>
        <fullName evidence="2">Uncharacterized protein</fullName>
    </submittedName>
</protein>
<feature type="region of interest" description="Disordered" evidence="1">
    <location>
        <begin position="24"/>
        <end position="65"/>
    </location>
</feature>
<dbReference type="EMBL" id="OX460344">
    <property type="protein sequence ID" value="CAI9181556.1"/>
    <property type="molecule type" value="Genomic_DNA"/>
</dbReference>
<dbReference type="Proteomes" id="UP001176941">
    <property type="component" value="Chromosome Y"/>
</dbReference>
<dbReference type="EMBL" id="OX460344">
    <property type="protein sequence ID" value="CAI9181559.1"/>
    <property type="molecule type" value="Genomic_DNA"/>
</dbReference>
<name>A0ABN9A960_RANTA</name>
<organism evidence="2 4">
    <name type="scientific">Rangifer tarandus platyrhynchus</name>
    <name type="common">Svalbard reindeer</name>
    <dbReference type="NCBI Taxonomy" id="3082113"/>
    <lineage>
        <taxon>Eukaryota</taxon>
        <taxon>Metazoa</taxon>
        <taxon>Chordata</taxon>
        <taxon>Craniata</taxon>
        <taxon>Vertebrata</taxon>
        <taxon>Euteleostomi</taxon>
        <taxon>Mammalia</taxon>
        <taxon>Eutheria</taxon>
        <taxon>Laurasiatheria</taxon>
        <taxon>Artiodactyla</taxon>
        <taxon>Ruminantia</taxon>
        <taxon>Pecora</taxon>
        <taxon>Cervidae</taxon>
        <taxon>Odocoileinae</taxon>
        <taxon>Rangifer</taxon>
    </lineage>
</organism>